<comment type="caution">
    <text evidence="2">The sequence shown here is derived from an EMBL/GenBank/DDBJ whole genome shotgun (WGS) entry which is preliminary data.</text>
</comment>
<dbReference type="GO" id="GO:0006950">
    <property type="term" value="P:response to stress"/>
    <property type="evidence" value="ECO:0007669"/>
    <property type="project" value="TreeGrafter"/>
</dbReference>
<dbReference type="EMBL" id="JACRSV010000002">
    <property type="protein sequence ID" value="MBC8560316.1"/>
    <property type="molecule type" value="Genomic_DNA"/>
</dbReference>
<dbReference type="SUPFAM" id="SSF46785">
    <property type="entry name" value="Winged helix' DNA-binding domain"/>
    <property type="match status" value="1"/>
</dbReference>
<dbReference type="PANTHER" id="PTHR33164:SF43">
    <property type="entry name" value="HTH-TYPE TRANSCRIPTIONAL REPRESSOR YETL"/>
    <property type="match status" value="1"/>
</dbReference>
<dbReference type="CDD" id="cd00090">
    <property type="entry name" value="HTH_ARSR"/>
    <property type="match status" value="1"/>
</dbReference>
<accession>A0A926E2X7</accession>
<dbReference type="InterPro" id="IPR036388">
    <property type="entry name" value="WH-like_DNA-bd_sf"/>
</dbReference>
<dbReference type="InterPro" id="IPR036390">
    <property type="entry name" value="WH_DNA-bd_sf"/>
</dbReference>
<dbReference type="InterPro" id="IPR039422">
    <property type="entry name" value="MarR/SlyA-like"/>
</dbReference>
<dbReference type="InterPro" id="IPR011991">
    <property type="entry name" value="ArsR-like_HTH"/>
</dbReference>
<dbReference type="GO" id="GO:0003700">
    <property type="term" value="F:DNA-binding transcription factor activity"/>
    <property type="evidence" value="ECO:0007669"/>
    <property type="project" value="InterPro"/>
</dbReference>
<name>A0A926E2X7_9FIRM</name>
<dbReference type="PROSITE" id="PS50995">
    <property type="entry name" value="HTH_MARR_2"/>
    <property type="match status" value="1"/>
</dbReference>
<evidence type="ECO:0000313" key="3">
    <source>
        <dbReference type="Proteomes" id="UP000610760"/>
    </source>
</evidence>
<dbReference type="InterPro" id="IPR000835">
    <property type="entry name" value="HTH_MarR-typ"/>
</dbReference>
<dbReference type="AlphaFoldDB" id="A0A926E2X7"/>
<dbReference type="PANTHER" id="PTHR33164">
    <property type="entry name" value="TRANSCRIPTIONAL REGULATOR, MARR FAMILY"/>
    <property type="match status" value="1"/>
</dbReference>
<evidence type="ECO:0000313" key="2">
    <source>
        <dbReference type="EMBL" id="MBC8560316.1"/>
    </source>
</evidence>
<organism evidence="2 3">
    <name type="scientific">Fumia xinanensis</name>
    <dbReference type="NCBI Taxonomy" id="2763659"/>
    <lineage>
        <taxon>Bacteria</taxon>
        <taxon>Bacillati</taxon>
        <taxon>Bacillota</taxon>
        <taxon>Clostridia</taxon>
        <taxon>Eubacteriales</taxon>
        <taxon>Oscillospiraceae</taxon>
        <taxon>Fumia</taxon>
    </lineage>
</organism>
<dbReference type="RefSeq" id="WP_249295298.1">
    <property type="nucleotide sequence ID" value="NZ_JACRSV010000002.1"/>
</dbReference>
<evidence type="ECO:0000259" key="1">
    <source>
        <dbReference type="PROSITE" id="PS50995"/>
    </source>
</evidence>
<keyword evidence="3" id="KW-1185">Reference proteome</keyword>
<dbReference type="Pfam" id="PF01047">
    <property type="entry name" value="MarR"/>
    <property type="match status" value="1"/>
</dbReference>
<dbReference type="SMART" id="SM00347">
    <property type="entry name" value="HTH_MARR"/>
    <property type="match status" value="1"/>
</dbReference>
<sequence>MKFLDTVNHFYYQMSLRELRLTKDTGSYKELTNNSMLYLDIISQTERCTVSKLADALGITKSAVTMKVAELVKRGCLVKTQSETDKRVFYLTLHPEMQDIYDRFDNIFTAIGRKIEKKYTPEEVSLFCRMLQDIADCEWEDCDE</sequence>
<proteinExistence type="predicted"/>
<gene>
    <name evidence="2" type="ORF">H8710_09590</name>
</gene>
<reference evidence="2" key="1">
    <citation type="submission" date="2020-08" db="EMBL/GenBank/DDBJ databases">
        <title>Genome public.</title>
        <authorList>
            <person name="Liu C."/>
            <person name="Sun Q."/>
        </authorList>
    </citation>
    <scope>NUCLEOTIDE SEQUENCE</scope>
    <source>
        <strain evidence="2">NSJ-33</strain>
    </source>
</reference>
<protein>
    <submittedName>
        <fullName evidence="2">MarR family transcriptional regulator</fullName>
    </submittedName>
</protein>
<dbReference type="Proteomes" id="UP000610760">
    <property type="component" value="Unassembled WGS sequence"/>
</dbReference>
<feature type="domain" description="HTH marR-type" evidence="1">
    <location>
        <begin position="1"/>
        <end position="136"/>
    </location>
</feature>
<dbReference type="Gene3D" id="1.10.10.10">
    <property type="entry name" value="Winged helix-like DNA-binding domain superfamily/Winged helix DNA-binding domain"/>
    <property type="match status" value="1"/>
</dbReference>